<dbReference type="GO" id="GO:0006626">
    <property type="term" value="P:protein targeting to mitochondrion"/>
    <property type="evidence" value="ECO:0007669"/>
    <property type="project" value="TreeGrafter"/>
</dbReference>
<dbReference type="GO" id="GO:0005741">
    <property type="term" value="C:mitochondrial outer membrane"/>
    <property type="evidence" value="ECO:0007669"/>
    <property type="project" value="TreeGrafter"/>
</dbReference>
<proteinExistence type="inferred from homology"/>
<evidence type="ECO:0000259" key="4">
    <source>
        <dbReference type="PROSITE" id="PS50405"/>
    </source>
</evidence>
<feature type="domain" description="GST C-terminal" evidence="4">
    <location>
        <begin position="145"/>
        <end position="291"/>
    </location>
</feature>
<dbReference type="InterPro" id="IPR010987">
    <property type="entry name" value="Glutathione-S-Trfase_C-like"/>
</dbReference>
<dbReference type="RefSeq" id="XP_015608148.1">
    <property type="nucleotide sequence ID" value="XM_015752662.2"/>
</dbReference>
<evidence type="ECO:0000313" key="8">
    <source>
        <dbReference type="RefSeq" id="XP_024947014.1"/>
    </source>
</evidence>
<evidence type="ECO:0000259" key="3">
    <source>
        <dbReference type="PROSITE" id="PS50404"/>
    </source>
</evidence>
<keyword evidence="2" id="KW-1133">Transmembrane helix</keyword>
<dbReference type="PROSITE" id="PS50405">
    <property type="entry name" value="GST_CTER"/>
    <property type="match status" value="1"/>
</dbReference>
<protein>
    <submittedName>
        <fullName evidence="6 7">Ganglioside-induced differentiation-associated protein 1</fullName>
    </submittedName>
</protein>
<comment type="similarity">
    <text evidence="1">Belongs to the GST superfamily.</text>
</comment>
<reference evidence="6 7" key="1">
    <citation type="submission" date="2025-04" db="UniProtKB">
        <authorList>
            <consortium name="RefSeq"/>
        </authorList>
    </citation>
    <scope>IDENTIFICATION</scope>
</reference>
<evidence type="ECO:0000313" key="5">
    <source>
        <dbReference type="Proteomes" id="UP000694920"/>
    </source>
</evidence>
<dbReference type="RefSeq" id="XP_024947014.1">
    <property type="nucleotide sequence ID" value="XM_025091246.1"/>
</dbReference>
<sequence>MAENGSIKNLSAESSPRKLLYYHRYSFYSQKVLLAINEKRLLIDLYEIDFANNEQCSAWFLQLASRGDVPVLKDGDKIIDDATPIIDHLEAGYPDAYSLLPSDPTEKHRILELRRILDQLPGNTLTVGSFRHTKFVDRPRVPFINPVRWLLLRVESESAVALRINANSIPAARAILERKAAAMEKSHDVLADENKFNDLLVRVEHTFEKIEDALKKGPWLGGDLFTVADISLAILLERLTAVGLDTRLWGNKPLIGRYYDRLQERESVQAAVPKGWINVVALIPWRKPAVISGLAGLALLITVFALRKKILN</sequence>
<dbReference type="GO" id="GO:0008053">
    <property type="term" value="P:mitochondrial fusion"/>
    <property type="evidence" value="ECO:0007669"/>
    <property type="project" value="TreeGrafter"/>
</dbReference>
<evidence type="ECO:0000313" key="6">
    <source>
        <dbReference type="RefSeq" id="XP_015608147.1"/>
    </source>
</evidence>
<accession>A0AAJ7CDT7</accession>
<dbReference type="Gene3D" id="1.20.1050.10">
    <property type="match status" value="1"/>
</dbReference>
<dbReference type="InterPro" id="IPR004045">
    <property type="entry name" value="Glutathione_S-Trfase_N"/>
</dbReference>
<dbReference type="InterPro" id="IPR036249">
    <property type="entry name" value="Thioredoxin-like_sf"/>
</dbReference>
<dbReference type="Gene3D" id="3.40.30.10">
    <property type="entry name" value="Glutaredoxin"/>
    <property type="match status" value="1"/>
</dbReference>
<dbReference type="SUPFAM" id="SSF47616">
    <property type="entry name" value="GST C-terminal domain-like"/>
    <property type="match status" value="1"/>
</dbReference>
<evidence type="ECO:0000256" key="2">
    <source>
        <dbReference type="SAM" id="Phobius"/>
    </source>
</evidence>
<keyword evidence="2" id="KW-0472">Membrane</keyword>
<dbReference type="GeneID" id="107273964"/>
<dbReference type="PANTHER" id="PTHR44188:SF1">
    <property type="entry name" value="GDAP1, ISOFORM A"/>
    <property type="match status" value="1"/>
</dbReference>
<feature type="domain" description="GST N-terminal" evidence="3">
    <location>
        <begin position="16"/>
        <end position="97"/>
    </location>
</feature>
<dbReference type="PROSITE" id="PS50404">
    <property type="entry name" value="GST_NTER"/>
    <property type="match status" value="1"/>
</dbReference>
<dbReference type="SUPFAM" id="SSF52833">
    <property type="entry name" value="Thioredoxin-like"/>
    <property type="match status" value="1"/>
</dbReference>
<dbReference type="GO" id="GO:0000266">
    <property type="term" value="P:mitochondrial fission"/>
    <property type="evidence" value="ECO:0007669"/>
    <property type="project" value="TreeGrafter"/>
</dbReference>
<dbReference type="Proteomes" id="UP000694920">
    <property type="component" value="Unplaced"/>
</dbReference>
<dbReference type="InterPro" id="IPR036282">
    <property type="entry name" value="Glutathione-S-Trfase_C_sf"/>
</dbReference>
<dbReference type="KEGG" id="ccin:107273964"/>
<dbReference type="PANTHER" id="PTHR44188">
    <property type="entry name" value="GDAP1, ISOFORM A"/>
    <property type="match status" value="1"/>
</dbReference>
<dbReference type="CTD" id="54332"/>
<name>A0AAJ7CDT7_CEPCN</name>
<keyword evidence="2" id="KW-0812">Transmembrane</keyword>
<gene>
    <name evidence="6 7 8" type="primary">LOC107273964</name>
</gene>
<keyword evidence="5" id="KW-1185">Reference proteome</keyword>
<dbReference type="Pfam" id="PF13417">
    <property type="entry name" value="GST_N_3"/>
    <property type="match status" value="1"/>
</dbReference>
<dbReference type="AlphaFoldDB" id="A0AAJ7CDT7"/>
<organism evidence="5 7">
    <name type="scientific">Cephus cinctus</name>
    <name type="common">Wheat stem sawfly</name>
    <dbReference type="NCBI Taxonomy" id="211228"/>
    <lineage>
        <taxon>Eukaryota</taxon>
        <taxon>Metazoa</taxon>
        <taxon>Ecdysozoa</taxon>
        <taxon>Arthropoda</taxon>
        <taxon>Hexapoda</taxon>
        <taxon>Insecta</taxon>
        <taxon>Pterygota</taxon>
        <taxon>Neoptera</taxon>
        <taxon>Endopterygota</taxon>
        <taxon>Hymenoptera</taxon>
        <taxon>Cephoidea</taxon>
        <taxon>Cephidae</taxon>
        <taxon>Cephus</taxon>
    </lineage>
</organism>
<evidence type="ECO:0000313" key="7">
    <source>
        <dbReference type="RefSeq" id="XP_015608148.1"/>
    </source>
</evidence>
<dbReference type="Pfam" id="PF13410">
    <property type="entry name" value="GST_C_2"/>
    <property type="match status" value="1"/>
</dbReference>
<dbReference type="RefSeq" id="XP_015608147.1">
    <property type="nucleotide sequence ID" value="XM_015752661.2"/>
</dbReference>
<evidence type="ECO:0000256" key="1">
    <source>
        <dbReference type="ARBA" id="ARBA00007409"/>
    </source>
</evidence>
<feature type="transmembrane region" description="Helical" evidence="2">
    <location>
        <begin position="289"/>
        <end position="306"/>
    </location>
</feature>